<keyword evidence="1" id="KW-0472">Membrane</keyword>
<accession>A0AAW0FZD6</accession>
<keyword evidence="1" id="KW-1133">Transmembrane helix</keyword>
<dbReference type="InterPro" id="IPR010699">
    <property type="entry name" value="DUF1275"/>
</dbReference>
<dbReference type="EMBL" id="JASBNA010000032">
    <property type="protein sequence ID" value="KAK7683013.1"/>
    <property type="molecule type" value="Genomic_DNA"/>
</dbReference>
<dbReference type="Proteomes" id="UP001385951">
    <property type="component" value="Unassembled WGS sequence"/>
</dbReference>
<protein>
    <recommendedName>
        <fullName evidence="4">DUF1275 domain protein</fullName>
    </recommendedName>
</protein>
<dbReference type="PANTHER" id="PTHR37488">
    <property type="entry name" value="DUF1275 DOMAIN-CONTAINING PROTEIN"/>
    <property type="match status" value="1"/>
</dbReference>
<keyword evidence="3" id="KW-1185">Reference proteome</keyword>
<feature type="transmembrane region" description="Helical" evidence="1">
    <location>
        <begin position="259"/>
        <end position="279"/>
    </location>
</feature>
<evidence type="ECO:0000313" key="3">
    <source>
        <dbReference type="Proteomes" id="UP001385951"/>
    </source>
</evidence>
<comment type="caution">
    <text evidence="2">The sequence shown here is derived from an EMBL/GenBank/DDBJ whole genome shotgun (WGS) entry which is preliminary data.</text>
</comment>
<evidence type="ECO:0000313" key="2">
    <source>
        <dbReference type="EMBL" id="KAK7683013.1"/>
    </source>
</evidence>
<proteinExistence type="predicted"/>
<dbReference type="PANTHER" id="PTHR37488:SF2">
    <property type="entry name" value="DUF1275 DOMAIN-CONTAINING PROTEIN"/>
    <property type="match status" value="1"/>
</dbReference>
<feature type="transmembrane region" description="Helical" evidence="1">
    <location>
        <begin position="137"/>
        <end position="158"/>
    </location>
</feature>
<dbReference type="AlphaFoldDB" id="A0AAW0FZD6"/>
<sequence>MAASSETKEQLPTHVANGSEASYDGALWTSPTSIFSKAHLMGDVDPERSTLPLAAYCFMTGYIDVVSFSAIFVWCGFQTGNSVQLALALARLFQGSPGSRDTSFHLADQQALTSILTFNAGAAIGRIGDKMGPKSRAWLALGTLIQALLTMAAALTLWKSGQPSVADARDDPAWTNALTFVTIGFMSASVGLQGIMGKRVNTQFATTVVLTTVWCELMADPKLFQPRYTISRDHKIIAIVALFVGGFVGRALIEAIGSAGTLGIGTGLRALIALWWLFVPGKSTGK</sequence>
<organism evidence="2 3">
    <name type="scientific">Cerrena zonata</name>
    <dbReference type="NCBI Taxonomy" id="2478898"/>
    <lineage>
        <taxon>Eukaryota</taxon>
        <taxon>Fungi</taxon>
        <taxon>Dikarya</taxon>
        <taxon>Basidiomycota</taxon>
        <taxon>Agaricomycotina</taxon>
        <taxon>Agaricomycetes</taxon>
        <taxon>Polyporales</taxon>
        <taxon>Cerrenaceae</taxon>
        <taxon>Cerrena</taxon>
    </lineage>
</organism>
<feature type="transmembrane region" description="Helical" evidence="1">
    <location>
        <begin position="236"/>
        <end position="253"/>
    </location>
</feature>
<feature type="transmembrane region" description="Helical" evidence="1">
    <location>
        <begin position="173"/>
        <end position="192"/>
    </location>
</feature>
<feature type="transmembrane region" description="Helical" evidence="1">
    <location>
        <begin position="53"/>
        <end position="77"/>
    </location>
</feature>
<reference evidence="2 3" key="1">
    <citation type="submission" date="2022-09" db="EMBL/GenBank/DDBJ databases">
        <authorList>
            <person name="Palmer J.M."/>
        </authorList>
    </citation>
    <scope>NUCLEOTIDE SEQUENCE [LARGE SCALE GENOMIC DNA]</scope>
    <source>
        <strain evidence="2 3">DSM 7382</strain>
    </source>
</reference>
<name>A0AAW0FZD6_9APHY</name>
<evidence type="ECO:0008006" key="4">
    <source>
        <dbReference type="Google" id="ProtNLM"/>
    </source>
</evidence>
<dbReference type="Pfam" id="PF06912">
    <property type="entry name" value="DUF1275"/>
    <property type="match status" value="1"/>
</dbReference>
<evidence type="ECO:0000256" key="1">
    <source>
        <dbReference type="SAM" id="Phobius"/>
    </source>
</evidence>
<gene>
    <name evidence="2" type="ORF">QCA50_013685</name>
</gene>
<keyword evidence="1" id="KW-0812">Transmembrane</keyword>